<name>A0AAU7B2I1_9ACTN</name>
<evidence type="ECO:0000259" key="6">
    <source>
        <dbReference type="Pfam" id="PF04734"/>
    </source>
</evidence>
<protein>
    <recommendedName>
        <fullName evidence="4">Neutral ceramidase</fullName>
        <ecNumber evidence="4">3.5.1.23</ecNumber>
    </recommendedName>
</protein>
<dbReference type="InterPro" id="IPR031329">
    <property type="entry name" value="NEUT/ALK_ceramidase_N"/>
</dbReference>
<dbReference type="PANTHER" id="PTHR12670:SF1">
    <property type="entry name" value="NEUTRAL CERAMIDASE"/>
    <property type="match status" value="1"/>
</dbReference>
<dbReference type="InterPro" id="IPR038445">
    <property type="entry name" value="NCDase_C_sf"/>
</dbReference>
<comment type="cofactor">
    <cofactor evidence="3">
        <name>Zn(2+)</name>
        <dbReference type="ChEBI" id="CHEBI:29105"/>
    </cofactor>
    <text evidence="3">Binds 1 zinc ion per subunit.</text>
</comment>
<keyword evidence="2 4" id="KW-0378">Hydrolase</keyword>
<dbReference type="Gene3D" id="2.60.40.2300">
    <property type="entry name" value="Neutral/alkaline non-lysosomal ceramidase, C-terminal domain"/>
    <property type="match status" value="1"/>
</dbReference>
<evidence type="ECO:0000256" key="1">
    <source>
        <dbReference type="ARBA" id="ARBA00009835"/>
    </source>
</evidence>
<dbReference type="EMBL" id="CP114014">
    <property type="protein sequence ID" value="XAY08091.1"/>
    <property type="molecule type" value="Genomic_DNA"/>
</dbReference>
<feature type="binding site" evidence="3">
    <location>
        <position position="456"/>
    </location>
    <ligand>
        <name>Zn(2+)</name>
        <dbReference type="ChEBI" id="CHEBI:29105"/>
    </ligand>
</feature>
<dbReference type="Pfam" id="PF17048">
    <property type="entry name" value="Ceramidse_alk_C"/>
    <property type="match status" value="1"/>
</dbReference>
<dbReference type="AlphaFoldDB" id="A0AAU7B2I1"/>
<keyword evidence="4" id="KW-0443">Lipid metabolism</keyword>
<reference evidence="8" key="1">
    <citation type="submission" date="2022-12" db="EMBL/GenBank/DDBJ databases">
        <title>Paraconexibacter alkalitolerans sp. nov. and Baekduia alba sp. nov., isolated from soil and emended description of the genera Paraconexibacter (Chun et al., 2020) and Baekduia (An et al., 2020).</title>
        <authorList>
            <person name="Vieira S."/>
            <person name="Huber K.J."/>
            <person name="Geppert A."/>
            <person name="Wolf J."/>
            <person name="Neumann-Schaal M."/>
            <person name="Muesken M."/>
            <person name="Overmann J."/>
        </authorList>
    </citation>
    <scope>NUCLEOTIDE SEQUENCE</scope>
    <source>
        <strain evidence="8">AEG42_29</strain>
    </source>
</reference>
<evidence type="ECO:0000256" key="5">
    <source>
        <dbReference type="SAM" id="SignalP"/>
    </source>
</evidence>
<feature type="binding site" evidence="3">
    <location>
        <position position="126"/>
    </location>
    <ligand>
        <name>Zn(2+)</name>
        <dbReference type="ChEBI" id="CHEBI:29105"/>
    </ligand>
</feature>
<proteinExistence type="inferred from homology"/>
<comment type="similarity">
    <text evidence="1 4">Belongs to the neutral ceramidase family.</text>
</comment>
<dbReference type="GO" id="GO:0016020">
    <property type="term" value="C:membrane"/>
    <property type="evidence" value="ECO:0007669"/>
    <property type="project" value="GOC"/>
</dbReference>
<dbReference type="InterPro" id="IPR006823">
    <property type="entry name" value="Ceramidase_alk"/>
</dbReference>
<evidence type="ECO:0000313" key="8">
    <source>
        <dbReference type="EMBL" id="XAY08091.1"/>
    </source>
</evidence>
<dbReference type="InterPro" id="IPR031331">
    <property type="entry name" value="NEUT/ALK_ceramidase_C"/>
</dbReference>
<evidence type="ECO:0000259" key="7">
    <source>
        <dbReference type="Pfam" id="PF17048"/>
    </source>
</evidence>
<feature type="binding site" evidence="3">
    <location>
        <position position="493"/>
    </location>
    <ligand>
        <name>Zn(2+)</name>
        <dbReference type="ChEBI" id="CHEBI:29105"/>
    </ligand>
</feature>
<organism evidence="8">
    <name type="scientific">Paraconexibacter sp. AEG42_29</name>
    <dbReference type="NCBI Taxonomy" id="2997339"/>
    <lineage>
        <taxon>Bacteria</taxon>
        <taxon>Bacillati</taxon>
        <taxon>Actinomycetota</taxon>
        <taxon>Thermoleophilia</taxon>
        <taxon>Solirubrobacterales</taxon>
        <taxon>Paraconexibacteraceae</taxon>
        <taxon>Paraconexibacter</taxon>
    </lineage>
</organism>
<sequence>MRSIDIRRIAVVGALAALALAAPSPSGAATPKAKKVSQLRAGAGQADITPPQTGYYLGGWTRADRLALGQSTRLYANTLVLQRGTRKIALVAIELFAVPAGLQEDVARAVADLGYDRTGILMAASHTHSGPGGYANNPTYNTAAPSPATIGNPSSFIEFIDPKPADPTLYTFLVKQIAASIRRADGDRGLAAAGWASVELRGLTENRSIEAHLANHGLDVETGRGTAAMDPLGADDTIDPAVDVLRVDKFVKRKGKTVRVPIGAYSNFADHGTVVKADSQVYSGDHHAAAWRVFVDKVRRASPAIPKNQTVVNVYPNGAEGDQTAGLKHTGFDGAAVVGSAEAAKMFEAWKLAGKRLSRTPALDVRWTRSCFCGRSTATGPVDSKGIEGAGFLTGSEEGRGPLFDLTGISLEGRKNLTSDPVQGNKVQIPVGAPPAAVPLSVTRIGDGVLVQVPGEPTKEVGVRVRRAVRGPLAPKGIKHVVIAGLAGDFIQYITTPEEYGQQSYEGASTLFGRNQATFLQERYAELAGQLASGAPAEPPYPLDVAYGVKPDGPDYPAGAAAGSLTGQPPATVARGKDVKITWSGAPLGRDRPVDKAFVSAQRLVGKRWRTVDSDLGLHMLWHVDAKGAYDLTWTVPASAPAGTYRLLVSAQRYGLTTRTFTVG</sequence>
<feature type="domain" description="Neutral/alkaline non-lysosomal ceramidase C-terminal" evidence="7">
    <location>
        <begin position="548"/>
        <end position="647"/>
    </location>
</feature>
<dbReference type="EC" id="3.5.1.23" evidence="4"/>
<dbReference type="GO" id="GO:0017040">
    <property type="term" value="F:N-acylsphingosine amidohydrolase activity"/>
    <property type="evidence" value="ECO:0007669"/>
    <property type="project" value="UniProtKB-UniRule"/>
</dbReference>
<evidence type="ECO:0000256" key="2">
    <source>
        <dbReference type="ARBA" id="ARBA00022801"/>
    </source>
</evidence>
<evidence type="ECO:0000256" key="3">
    <source>
        <dbReference type="PIRSR" id="PIRSR606823-2"/>
    </source>
</evidence>
<evidence type="ECO:0000256" key="4">
    <source>
        <dbReference type="RuleBase" id="RU366019"/>
    </source>
</evidence>
<feature type="domain" description="Neutral/alkaline non-lysosomal ceramidase N-terminal" evidence="6">
    <location>
        <begin position="41"/>
        <end position="327"/>
    </location>
</feature>
<keyword evidence="4" id="KW-0746">Sphingolipid metabolism</keyword>
<keyword evidence="3" id="KW-0862">Zinc</keyword>
<dbReference type="Pfam" id="PF04734">
    <property type="entry name" value="Ceramidase_alk"/>
    <property type="match status" value="2"/>
</dbReference>
<comment type="catalytic activity">
    <reaction evidence="4">
        <text>an N-acylsphing-4-enine + H2O = sphing-4-enine + a fatty acid</text>
        <dbReference type="Rhea" id="RHEA:20856"/>
        <dbReference type="ChEBI" id="CHEBI:15377"/>
        <dbReference type="ChEBI" id="CHEBI:28868"/>
        <dbReference type="ChEBI" id="CHEBI:52639"/>
        <dbReference type="ChEBI" id="CHEBI:57756"/>
        <dbReference type="EC" id="3.5.1.23"/>
    </reaction>
</comment>
<feature type="binding site" evidence="3">
    <location>
        <position position="271"/>
    </location>
    <ligand>
        <name>Zn(2+)</name>
        <dbReference type="ChEBI" id="CHEBI:29105"/>
    </ligand>
</feature>
<dbReference type="GO" id="GO:0046872">
    <property type="term" value="F:metal ion binding"/>
    <property type="evidence" value="ECO:0007669"/>
    <property type="project" value="UniProtKB-KW"/>
</dbReference>
<accession>A0AAU7B2I1</accession>
<dbReference type="GO" id="GO:0042759">
    <property type="term" value="P:long-chain fatty acid biosynthetic process"/>
    <property type="evidence" value="ECO:0007669"/>
    <property type="project" value="TreeGrafter"/>
</dbReference>
<dbReference type="RefSeq" id="WP_354699276.1">
    <property type="nucleotide sequence ID" value="NZ_CP114014.1"/>
</dbReference>
<feature type="chain" id="PRO_5043470333" description="Neutral ceramidase" evidence="5">
    <location>
        <begin position="29"/>
        <end position="664"/>
    </location>
</feature>
<feature type="signal peptide" evidence="5">
    <location>
        <begin position="1"/>
        <end position="28"/>
    </location>
</feature>
<gene>
    <name evidence="8" type="ORF">DSM112329_04987</name>
</gene>
<dbReference type="PANTHER" id="PTHR12670">
    <property type="entry name" value="CERAMIDASE"/>
    <property type="match status" value="1"/>
</dbReference>
<dbReference type="GO" id="GO:0046514">
    <property type="term" value="P:ceramide catabolic process"/>
    <property type="evidence" value="ECO:0007669"/>
    <property type="project" value="InterPro"/>
</dbReference>
<keyword evidence="5" id="KW-0732">Signal</keyword>
<dbReference type="GO" id="GO:0005576">
    <property type="term" value="C:extracellular region"/>
    <property type="evidence" value="ECO:0007669"/>
    <property type="project" value="TreeGrafter"/>
</dbReference>
<feature type="domain" description="Neutral/alkaline non-lysosomal ceramidase N-terminal" evidence="6">
    <location>
        <begin position="400"/>
        <end position="518"/>
    </location>
</feature>
<dbReference type="KEGG" id="parq:DSM112329_04987"/>
<dbReference type="GO" id="GO:0046512">
    <property type="term" value="P:sphingosine biosynthetic process"/>
    <property type="evidence" value="ECO:0007669"/>
    <property type="project" value="TreeGrafter"/>
</dbReference>
<keyword evidence="3" id="KW-0479">Metal-binding</keyword>